<sequence length="348" mass="40549">MELLWPDLKDIGPLTMATISAPQWRHMYRALLRECSYLSDPIAKATMHDYVVQRFRQASYDPRAKWRNDPRRQTALRRAAHEKLCLLQRANEGYIRPLEKVLRLSYGRKGRKRRELLTAMLIPELPTDHSAVENMIQKPAMFEDGWMPPSIMMDLLRSQRHSGVGGQLNIRQIKELAPVIPTENSWGKPLSASRRARIRKKWYYKALENLLPPLPDAELRILDGLISKTVPWSPPKKRKPVGVRSEPAPSLDATFLTDGPQKDPTFRKYINGRPHTITRRFMERMWRRISNLVPRMTWDSASQRHNIIWPPTKKIARLSFSTKEQDHDHGIFEGFDENGKVISEMHRG</sequence>
<dbReference type="EMBL" id="QUQM01000004">
    <property type="protein sequence ID" value="KAA8646940.1"/>
    <property type="molecule type" value="Genomic_DNA"/>
</dbReference>
<dbReference type="GeneID" id="54328321"/>
<feature type="domain" description="LYR motif-containing protein Cup1-like N-terminal" evidence="1">
    <location>
        <begin position="27"/>
        <end position="117"/>
    </location>
</feature>
<accession>A0A5M9MNR2</accession>
<organism evidence="2 3">
    <name type="scientific">Aspergillus tanneri</name>
    <dbReference type="NCBI Taxonomy" id="1220188"/>
    <lineage>
        <taxon>Eukaryota</taxon>
        <taxon>Fungi</taxon>
        <taxon>Dikarya</taxon>
        <taxon>Ascomycota</taxon>
        <taxon>Pezizomycotina</taxon>
        <taxon>Eurotiomycetes</taxon>
        <taxon>Eurotiomycetidae</taxon>
        <taxon>Eurotiales</taxon>
        <taxon>Aspergillaceae</taxon>
        <taxon>Aspergillus</taxon>
        <taxon>Aspergillus subgen. Circumdati</taxon>
    </lineage>
</organism>
<reference evidence="2 3" key="1">
    <citation type="submission" date="2019-08" db="EMBL/GenBank/DDBJ databases">
        <title>The genome sequence of a newly discovered highly antifungal drug resistant Aspergillus species, Aspergillus tanneri NIH 1004.</title>
        <authorList>
            <person name="Mounaud S."/>
            <person name="Singh I."/>
            <person name="Joardar V."/>
            <person name="Pakala S."/>
            <person name="Pakala S."/>
            <person name="Venepally P."/>
            <person name="Chung J.K."/>
            <person name="Losada L."/>
            <person name="Nierman W.C."/>
        </authorList>
    </citation>
    <scope>NUCLEOTIDE SEQUENCE [LARGE SCALE GENOMIC DNA]</scope>
    <source>
        <strain evidence="2 3">NIH1004</strain>
    </source>
</reference>
<dbReference type="InterPro" id="IPR046896">
    <property type="entry name" value="Cup1-like_N"/>
</dbReference>
<dbReference type="RefSeq" id="XP_033426301.1">
    <property type="nucleotide sequence ID" value="XM_033570269.1"/>
</dbReference>
<dbReference type="AlphaFoldDB" id="A0A5M9MNR2"/>
<dbReference type="VEuPathDB" id="FungiDB:EYZ11_005678"/>
<comment type="caution">
    <text evidence="2">The sequence shown here is derived from an EMBL/GenBank/DDBJ whole genome shotgun (WGS) entry which is preliminary data.</text>
</comment>
<dbReference type="CDD" id="cd20273">
    <property type="entry name" value="Complex1_LYR_unchar"/>
    <property type="match status" value="1"/>
</dbReference>
<proteinExistence type="predicted"/>
<evidence type="ECO:0000259" key="1">
    <source>
        <dbReference type="Pfam" id="PF20263"/>
    </source>
</evidence>
<gene>
    <name evidence="2" type="ORF">ATNIH1004_005619</name>
</gene>
<evidence type="ECO:0000313" key="2">
    <source>
        <dbReference type="EMBL" id="KAA8646940.1"/>
    </source>
</evidence>
<evidence type="ECO:0000313" key="3">
    <source>
        <dbReference type="Proteomes" id="UP000324241"/>
    </source>
</evidence>
<dbReference type="Pfam" id="PF20263">
    <property type="entry name" value="LYRM2-like"/>
    <property type="match status" value="1"/>
</dbReference>
<name>A0A5M9MNR2_9EURO</name>
<dbReference type="Proteomes" id="UP000324241">
    <property type="component" value="Unassembled WGS sequence"/>
</dbReference>
<protein>
    <recommendedName>
        <fullName evidence="1">LYR motif-containing protein Cup1-like N-terminal domain-containing protein</fullName>
    </recommendedName>
</protein>
<dbReference type="OrthoDB" id="5521299at2759"/>